<comment type="caution">
    <text evidence="2">The sequence shown here is derived from an EMBL/GenBank/DDBJ whole genome shotgun (WGS) entry which is preliminary data.</text>
</comment>
<evidence type="ECO:0000313" key="3">
    <source>
        <dbReference type="Proteomes" id="UP000233786"/>
    </source>
</evidence>
<feature type="transmembrane region" description="Helical" evidence="1">
    <location>
        <begin position="268"/>
        <end position="286"/>
    </location>
</feature>
<feature type="transmembrane region" description="Helical" evidence="1">
    <location>
        <begin position="98"/>
        <end position="117"/>
    </location>
</feature>
<dbReference type="AlphaFoldDB" id="A0A2N3Y0A3"/>
<proteinExistence type="predicted"/>
<feature type="transmembrane region" description="Helical" evidence="1">
    <location>
        <begin position="29"/>
        <end position="45"/>
    </location>
</feature>
<evidence type="ECO:0000313" key="2">
    <source>
        <dbReference type="EMBL" id="PKW16349.1"/>
    </source>
</evidence>
<keyword evidence="1" id="KW-1133">Transmembrane helix</keyword>
<feature type="transmembrane region" description="Helical" evidence="1">
    <location>
        <begin position="51"/>
        <end position="68"/>
    </location>
</feature>
<dbReference type="EMBL" id="PJNB01000001">
    <property type="protein sequence ID" value="PKW16349.1"/>
    <property type="molecule type" value="Genomic_DNA"/>
</dbReference>
<reference evidence="2" key="1">
    <citation type="submission" date="2017-12" db="EMBL/GenBank/DDBJ databases">
        <title>Sequencing the genomes of 1000 Actinobacteria strains.</title>
        <authorList>
            <person name="Klenk H.-P."/>
        </authorList>
    </citation>
    <scope>NUCLEOTIDE SEQUENCE [LARGE SCALE GENOMIC DNA]</scope>
    <source>
        <strain evidence="2">DSM 44228</strain>
    </source>
</reference>
<protein>
    <submittedName>
        <fullName evidence="2">Uncharacterized protein</fullName>
    </submittedName>
</protein>
<sequence length="428" mass="46253">MVSDGAESAAEKPPLPEVADEDVAWRPRWWFLGVFAVLAAIHLVGGWASTTAIGLAVGFACTLVLVFVRRLPPWLTGGWWSPGPWLSRSGIRARRNRLTCVLLLVWLPAAAIVAGIAEHPPHGVDIVYAVFVLGCGLSLLVLVLVRWARTLRILRLLAGSRTPLPARIDQQELVDGDPLARYVTGTVIFPDGSPGYFTLRDCPIPLVAAIEHTGRLWVTSALPGTVLAGLPDGDDFAHAVLATSQSGLHGRAPISRAALGRHLRPRTFALATVMVLGVALEITVFVTLGGALTWVLLVPLLLAVVAAVNWRSRVASPVRLLAAGPWTEVAAAVVAQDIRPGRPMLGWARFSDGIRARFRVANCPPDIATELVNRRHLWVAGEPREGKVAIGIPDSDTFAIAVFTVKQREYRRTRARRSPSLETNDRTG</sequence>
<feature type="transmembrane region" description="Helical" evidence="1">
    <location>
        <begin position="123"/>
        <end position="145"/>
    </location>
</feature>
<name>A0A2N3Y0A3_SACSN</name>
<dbReference type="RefSeq" id="WP_010314587.1">
    <property type="nucleotide sequence ID" value="NZ_CP061007.1"/>
</dbReference>
<gene>
    <name evidence="2" type="ORF">A8926_4172</name>
</gene>
<accession>A0A2N3Y0A3</accession>
<keyword evidence="1" id="KW-0472">Membrane</keyword>
<keyword evidence="3" id="KW-1185">Reference proteome</keyword>
<organism evidence="2 3">
    <name type="scientific">Saccharopolyspora spinosa</name>
    <dbReference type="NCBI Taxonomy" id="60894"/>
    <lineage>
        <taxon>Bacteria</taxon>
        <taxon>Bacillati</taxon>
        <taxon>Actinomycetota</taxon>
        <taxon>Actinomycetes</taxon>
        <taxon>Pseudonocardiales</taxon>
        <taxon>Pseudonocardiaceae</taxon>
        <taxon>Saccharopolyspora</taxon>
    </lineage>
</organism>
<evidence type="ECO:0000256" key="1">
    <source>
        <dbReference type="SAM" id="Phobius"/>
    </source>
</evidence>
<keyword evidence="1" id="KW-0812">Transmembrane</keyword>
<feature type="transmembrane region" description="Helical" evidence="1">
    <location>
        <begin position="292"/>
        <end position="310"/>
    </location>
</feature>
<dbReference type="Proteomes" id="UP000233786">
    <property type="component" value="Unassembled WGS sequence"/>
</dbReference>